<proteinExistence type="predicted"/>
<name>A0A2H5QV89_CITUN</name>
<evidence type="ECO:0000313" key="1">
    <source>
        <dbReference type="EMBL" id="GAY68540.1"/>
    </source>
</evidence>
<organism evidence="1 2">
    <name type="scientific">Citrus unshiu</name>
    <name type="common">Satsuma mandarin</name>
    <name type="synonym">Citrus nobilis var. unshiu</name>
    <dbReference type="NCBI Taxonomy" id="55188"/>
    <lineage>
        <taxon>Eukaryota</taxon>
        <taxon>Viridiplantae</taxon>
        <taxon>Streptophyta</taxon>
        <taxon>Embryophyta</taxon>
        <taxon>Tracheophyta</taxon>
        <taxon>Spermatophyta</taxon>
        <taxon>Magnoliopsida</taxon>
        <taxon>eudicotyledons</taxon>
        <taxon>Gunneridae</taxon>
        <taxon>Pentapetalae</taxon>
        <taxon>rosids</taxon>
        <taxon>malvids</taxon>
        <taxon>Sapindales</taxon>
        <taxon>Rutaceae</taxon>
        <taxon>Aurantioideae</taxon>
        <taxon>Citrus</taxon>
    </lineage>
</organism>
<dbReference type="EMBL" id="BDQV01000909">
    <property type="protein sequence ID" value="GAY68540.1"/>
    <property type="molecule type" value="Genomic_DNA"/>
</dbReference>
<dbReference type="Proteomes" id="UP000236630">
    <property type="component" value="Unassembled WGS sequence"/>
</dbReference>
<accession>A0A2H5QV89</accession>
<sequence>MSFPLSLSTLPSLYTFIMGERSMAISAAGSVESMGREKVQKNIDGLCLVCRRRRKDNGAKKYVEMKTRFGYVTCYPTVQTRLVPIQDHLWNLHRRFPVDILK</sequence>
<dbReference type="AlphaFoldDB" id="A0A2H5QV89"/>
<reference evidence="1 2" key="1">
    <citation type="journal article" date="2017" name="Front. Genet.">
        <title>Draft sequencing of the heterozygous diploid genome of Satsuma (Citrus unshiu Marc.) using a hybrid assembly approach.</title>
        <authorList>
            <person name="Shimizu T."/>
            <person name="Tanizawa Y."/>
            <person name="Mochizuki T."/>
            <person name="Nagasaki H."/>
            <person name="Yoshioka T."/>
            <person name="Toyoda A."/>
            <person name="Fujiyama A."/>
            <person name="Kaminuma E."/>
            <person name="Nakamura Y."/>
        </authorList>
    </citation>
    <scope>NUCLEOTIDE SEQUENCE [LARGE SCALE GENOMIC DNA]</scope>
    <source>
        <strain evidence="2">cv. Miyagawa wase</strain>
    </source>
</reference>
<protein>
    <submittedName>
        <fullName evidence="1">Uncharacterized protein</fullName>
    </submittedName>
</protein>
<gene>
    <name evidence="1" type="ORF">CUMW_264950</name>
</gene>
<comment type="caution">
    <text evidence="1">The sequence shown here is derived from an EMBL/GenBank/DDBJ whole genome shotgun (WGS) entry which is preliminary data.</text>
</comment>
<keyword evidence="2" id="KW-1185">Reference proteome</keyword>
<evidence type="ECO:0000313" key="2">
    <source>
        <dbReference type="Proteomes" id="UP000236630"/>
    </source>
</evidence>